<comment type="miscellaneous">
    <text evidence="14">Bacitracin is thought to be involved in the inhibition of peptidoglycan synthesis by sequestering undecaprenyl diphosphate, thereby reducing the pool of lipid carrier available.</text>
</comment>
<dbReference type="HOGENOM" id="CLU_060296_2_0_7"/>
<dbReference type="PANTHER" id="PTHR30622:SF3">
    <property type="entry name" value="UNDECAPRENYL-DIPHOSPHATASE"/>
    <property type="match status" value="1"/>
</dbReference>
<gene>
    <name evidence="14" type="primary">uppP</name>
    <name evidence="15" type="synonym">bacA</name>
    <name evidence="15" type="ORF">CINS_0027</name>
</gene>
<comment type="function">
    <text evidence="14">Catalyzes the dephosphorylation of undecaprenyl diphosphate (UPP). Confers resistance to bacitracin.</text>
</comment>
<evidence type="ECO:0000256" key="9">
    <source>
        <dbReference type="ARBA" id="ARBA00023136"/>
    </source>
</evidence>
<organism evidence="15 16">
    <name type="scientific">Campylobacter insulaenigrae NCTC 12927</name>
    <dbReference type="NCBI Taxonomy" id="1031564"/>
    <lineage>
        <taxon>Bacteria</taxon>
        <taxon>Pseudomonadati</taxon>
        <taxon>Campylobacterota</taxon>
        <taxon>Epsilonproteobacteria</taxon>
        <taxon>Campylobacterales</taxon>
        <taxon>Campylobacteraceae</taxon>
        <taxon>Campylobacter</taxon>
    </lineage>
</organism>
<proteinExistence type="inferred from homology"/>
<keyword evidence="9 14" id="KW-0472">Membrane</keyword>
<keyword evidence="7 14" id="KW-0378">Hydrolase</keyword>
<evidence type="ECO:0000256" key="4">
    <source>
        <dbReference type="ARBA" id="ARBA00021581"/>
    </source>
</evidence>
<dbReference type="NCBIfam" id="NF001390">
    <property type="entry name" value="PRK00281.1-4"/>
    <property type="match status" value="1"/>
</dbReference>
<feature type="transmembrane region" description="Helical" evidence="14">
    <location>
        <begin position="5"/>
        <end position="23"/>
    </location>
</feature>
<evidence type="ECO:0000256" key="13">
    <source>
        <dbReference type="ARBA" id="ARBA00047594"/>
    </source>
</evidence>
<name>A0A0A8GZU4_9BACT</name>
<evidence type="ECO:0000256" key="12">
    <source>
        <dbReference type="ARBA" id="ARBA00032932"/>
    </source>
</evidence>
<accession>A0A0A8GZU4</accession>
<dbReference type="GO" id="GO:0005886">
    <property type="term" value="C:plasma membrane"/>
    <property type="evidence" value="ECO:0007669"/>
    <property type="project" value="UniProtKB-SubCell"/>
</dbReference>
<feature type="transmembrane region" description="Helical" evidence="14">
    <location>
        <begin position="75"/>
        <end position="95"/>
    </location>
</feature>
<evidence type="ECO:0000256" key="10">
    <source>
        <dbReference type="ARBA" id="ARBA00023251"/>
    </source>
</evidence>
<keyword evidence="8 14" id="KW-1133">Transmembrane helix</keyword>
<evidence type="ECO:0000256" key="14">
    <source>
        <dbReference type="HAMAP-Rule" id="MF_01006"/>
    </source>
</evidence>
<comment type="catalytic activity">
    <reaction evidence="13 14">
        <text>di-trans,octa-cis-undecaprenyl diphosphate + H2O = di-trans,octa-cis-undecaprenyl phosphate + phosphate + H(+)</text>
        <dbReference type="Rhea" id="RHEA:28094"/>
        <dbReference type="ChEBI" id="CHEBI:15377"/>
        <dbReference type="ChEBI" id="CHEBI:15378"/>
        <dbReference type="ChEBI" id="CHEBI:43474"/>
        <dbReference type="ChEBI" id="CHEBI:58405"/>
        <dbReference type="ChEBI" id="CHEBI:60392"/>
        <dbReference type="EC" id="3.6.1.27"/>
    </reaction>
</comment>
<keyword evidence="14" id="KW-0961">Cell wall biogenesis/degradation</keyword>
<dbReference type="Pfam" id="PF02673">
    <property type="entry name" value="BacA"/>
    <property type="match status" value="1"/>
</dbReference>
<dbReference type="Proteomes" id="UP000031163">
    <property type="component" value="Chromosome"/>
</dbReference>
<evidence type="ECO:0000256" key="7">
    <source>
        <dbReference type="ARBA" id="ARBA00022801"/>
    </source>
</evidence>
<evidence type="ECO:0000256" key="1">
    <source>
        <dbReference type="ARBA" id="ARBA00004651"/>
    </source>
</evidence>
<evidence type="ECO:0000256" key="11">
    <source>
        <dbReference type="ARBA" id="ARBA00032707"/>
    </source>
</evidence>
<dbReference type="GO" id="GO:0071555">
    <property type="term" value="P:cell wall organization"/>
    <property type="evidence" value="ECO:0007669"/>
    <property type="project" value="UniProtKB-KW"/>
</dbReference>
<dbReference type="EC" id="3.6.1.27" evidence="3 14"/>
<dbReference type="GO" id="GO:0050380">
    <property type="term" value="F:undecaprenyl-diphosphatase activity"/>
    <property type="evidence" value="ECO:0007669"/>
    <property type="project" value="UniProtKB-UniRule"/>
</dbReference>
<keyword evidence="14" id="KW-0573">Peptidoglycan synthesis</keyword>
<feature type="transmembrane region" description="Helical" evidence="14">
    <location>
        <begin position="208"/>
        <end position="230"/>
    </location>
</feature>
<comment type="similarity">
    <text evidence="2 14">Belongs to the UppP family.</text>
</comment>
<protein>
    <recommendedName>
        <fullName evidence="4 14">Undecaprenyl-diphosphatase</fullName>
        <ecNumber evidence="3 14">3.6.1.27</ecNumber>
    </recommendedName>
    <alternativeName>
        <fullName evidence="12 14">Bacitracin resistance protein</fullName>
    </alternativeName>
    <alternativeName>
        <fullName evidence="11 14">Undecaprenyl pyrophosphate phosphatase</fullName>
    </alternativeName>
</protein>
<keyword evidence="10 14" id="KW-0046">Antibiotic resistance</keyword>
<feature type="transmembrane region" description="Helical" evidence="14">
    <location>
        <begin position="242"/>
        <end position="261"/>
    </location>
</feature>
<dbReference type="EMBL" id="CP007770">
    <property type="protein sequence ID" value="AJC87040.1"/>
    <property type="molecule type" value="Genomic_DNA"/>
</dbReference>
<dbReference type="GO" id="GO:0008360">
    <property type="term" value="P:regulation of cell shape"/>
    <property type="evidence" value="ECO:0007669"/>
    <property type="project" value="UniProtKB-KW"/>
</dbReference>
<dbReference type="STRING" id="1031564.CINS_0027"/>
<evidence type="ECO:0000256" key="8">
    <source>
        <dbReference type="ARBA" id="ARBA00022989"/>
    </source>
</evidence>
<dbReference type="GO" id="GO:0046677">
    <property type="term" value="P:response to antibiotic"/>
    <property type="evidence" value="ECO:0007669"/>
    <property type="project" value="UniProtKB-UniRule"/>
</dbReference>
<reference evidence="15 16" key="1">
    <citation type="journal article" date="2014" name="Genome Biol. Evol.">
        <title>Comparative Genomics of the Campylobacter lari Group.</title>
        <authorList>
            <person name="Miller W.G."/>
            <person name="Yee E."/>
            <person name="Chapman M.H."/>
            <person name="Smith T.P."/>
            <person name="Bono J.L."/>
            <person name="Huynh S."/>
            <person name="Parker C.T."/>
            <person name="Vandamme P."/>
            <person name="Luong K."/>
            <person name="Korlach J."/>
        </authorList>
    </citation>
    <scope>NUCLEOTIDE SEQUENCE [LARGE SCALE GENOMIC DNA]</scope>
    <source>
        <strain evidence="15 16">NCTC 12927</strain>
    </source>
</reference>
<evidence type="ECO:0000313" key="15">
    <source>
        <dbReference type="EMBL" id="AJC87040.1"/>
    </source>
</evidence>
<sequence length="268" mass="29970">MNIEYYYALILGIIEGLTEFLPVSSTGHMILGAEILRLEINDFWRSFFIVIQLGSILAVVFIFKDKLTRKIDIWLKLAVGFLPAGGVGFIAYKFLKELFNGYTVATMLILGGIVFIIVELKHRKKDYNIHSLDEVSYKQAFLIGLTQALAIIPGTSRSGASIIGGLLLGLDRKVASEFSFLLAIPTMIVATCYSIYKEPEILSNINNFIPIAIGFITAFIVAFVVIKIFLKLISKIDFIPFGIYRIILGFIFLWLFTSGMLDITKTSI</sequence>
<dbReference type="PANTHER" id="PTHR30622">
    <property type="entry name" value="UNDECAPRENYL-DIPHOSPHATASE"/>
    <property type="match status" value="1"/>
</dbReference>
<dbReference type="GO" id="GO:0009252">
    <property type="term" value="P:peptidoglycan biosynthetic process"/>
    <property type="evidence" value="ECO:0007669"/>
    <property type="project" value="UniProtKB-KW"/>
</dbReference>
<feature type="transmembrane region" description="Helical" evidence="14">
    <location>
        <begin position="101"/>
        <end position="120"/>
    </location>
</feature>
<evidence type="ECO:0000256" key="5">
    <source>
        <dbReference type="ARBA" id="ARBA00022475"/>
    </source>
</evidence>
<dbReference type="KEGG" id="cis:CINS_0027"/>
<evidence type="ECO:0000313" key="16">
    <source>
        <dbReference type="Proteomes" id="UP000031163"/>
    </source>
</evidence>
<evidence type="ECO:0000256" key="3">
    <source>
        <dbReference type="ARBA" id="ARBA00012374"/>
    </source>
</evidence>
<keyword evidence="5 14" id="KW-1003">Cell membrane</keyword>
<evidence type="ECO:0000256" key="6">
    <source>
        <dbReference type="ARBA" id="ARBA00022692"/>
    </source>
</evidence>
<keyword evidence="6 14" id="KW-0812">Transmembrane</keyword>
<feature type="transmembrane region" description="Helical" evidence="14">
    <location>
        <begin position="178"/>
        <end position="196"/>
    </location>
</feature>
<dbReference type="AlphaFoldDB" id="A0A0A8GZU4"/>
<dbReference type="HAMAP" id="MF_01006">
    <property type="entry name" value="Undec_diphosphatase"/>
    <property type="match status" value="1"/>
</dbReference>
<evidence type="ECO:0000256" key="2">
    <source>
        <dbReference type="ARBA" id="ARBA00010621"/>
    </source>
</evidence>
<keyword evidence="14" id="KW-0133">Cell shape</keyword>
<comment type="subcellular location">
    <subcellularLocation>
        <location evidence="1 14">Cell membrane</location>
        <topology evidence="1 14">Multi-pass membrane protein</topology>
    </subcellularLocation>
</comment>
<dbReference type="NCBIfam" id="TIGR00753">
    <property type="entry name" value="undec_PP_bacA"/>
    <property type="match status" value="1"/>
</dbReference>
<dbReference type="InterPro" id="IPR003824">
    <property type="entry name" value="UppP"/>
</dbReference>
<dbReference type="NCBIfam" id="NF001389">
    <property type="entry name" value="PRK00281.1-2"/>
    <property type="match status" value="1"/>
</dbReference>
<feature type="transmembrane region" description="Helical" evidence="14">
    <location>
        <begin position="43"/>
        <end position="63"/>
    </location>
</feature>